<dbReference type="AlphaFoldDB" id="A0A5B7EIP8"/>
<evidence type="ECO:0000313" key="2">
    <source>
        <dbReference type="EMBL" id="MPC33238.1"/>
    </source>
</evidence>
<proteinExistence type="predicted"/>
<protein>
    <submittedName>
        <fullName evidence="2">Uncharacterized protein</fullName>
    </submittedName>
</protein>
<gene>
    <name evidence="2" type="ORF">E2C01_026581</name>
</gene>
<feature type="compositionally biased region" description="Low complexity" evidence="1">
    <location>
        <begin position="39"/>
        <end position="48"/>
    </location>
</feature>
<evidence type="ECO:0000313" key="3">
    <source>
        <dbReference type="Proteomes" id="UP000324222"/>
    </source>
</evidence>
<evidence type="ECO:0000256" key="1">
    <source>
        <dbReference type="SAM" id="MobiDB-lite"/>
    </source>
</evidence>
<feature type="region of interest" description="Disordered" evidence="1">
    <location>
        <begin position="34"/>
        <end position="89"/>
    </location>
</feature>
<name>A0A5B7EIP8_PORTR</name>
<sequence length="131" mass="14587">MWAASGRPITRSTFRRTHLSTFSLAASIRQSFPRAFGGSRQRQSSHRSLCGRRNTPGSGVSSTREEQPLLDVTGLIRQPGPRSSSVRHRLAPQSWRSIIFGLSRREAPRRFSCCVTPASKCHDIDNPGLIK</sequence>
<reference evidence="2 3" key="1">
    <citation type="submission" date="2019-05" db="EMBL/GenBank/DDBJ databases">
        <title>Another draft genome of Portunus trituberculatus and its Hox gene families provides insights of decapod evolution.</title>
        <authorList>
            <person name="Jeong J.-H."/>
            <person name="Song I."/>
            <person name="Kim S."/>
            <person name="Choi T."/>
            <person name="Kim D."/>
            <person name="Ryu S."/>
            <person name="Kim W."/>
        </authorList>
    </citation>
    <scope>NUCLEOTIDE SEQUENCE [LARGE SCALE GENOMIC DNA]</scope>
    <source>
        <tissue evidence="2">Muscle</tissue>
    </source>
</reference>
<keyword evidence="3" id="KW-1185">Reference proteome</keyword>
<dbReference type="EMBL" id="VSRR010002788">
    <property type="protein sequence ID" value="MPC33238.1"/>
    <property type="molecule type" value="Genomic_DNA"/>
</dbReference>
<accession>A0A5B7EIP8</accession>
<comment type="caution">
    <text evidence="2">The sequence shown here is derived from an EMBL/GenBank/DDBJ whole genome shotgun (WGS) entry which is preliminary data.</text>
</comment>
<dbReference type="Proteomes" id="UP000324222">
    <property type="component" value="Unassembled WGS sequence"/>
</dbReference>
<organism evidence="2 3">
    <name type="scientific">Portunus trituberculatus</name>
    <name type="common">Swimming crab</name>
    <name type="synonym">Neptunus trituberculatus</name>
    <dbReference type="NCBI Taxonomy" id="210409"/>
    <lineage>
        <taxon>Eukaryota</taxon>
        <taxon>Metazoa</taxon>
        <taxon>Ecdysozoa</taxon>
        <taxon>Arthropoda</taxon>
        <taxon>Crustacea</taxon>
        <taxon>Multicrustacea</taxon>
        <taxon>Malacostraca</taxon>
        <taxon>Eumalacostraca</taxon>
        <taxon>Eucarida</taxon>
        <taxon>Decapoda</taxon>
        <taxon>Pleocyemata</taxon>
        <taxon>Brachyura</taxon>
        <taxon>Eubrachyura</taxon>
        <taxon>Portunoidea</taxon>
        <taxon>Portunidae</taxon>
        <taxon>Portuninae</taxon>
        <taxon>Portunus</taxon>
    </lineage>
</organism>